<keyword evidence="6" id="KW-0472">Membrane</keyword>
<organism evidence="8 9">
    <name type="scientific">Malassezia globosa (strain ATCC MYA-4612 / CBS 7966)</name>
    <name type="common">Dandruff-associated fungus</name>
    <dbReference type="NCBI Taxonomy" id="425265"/>
    <lineage>
        <taxon>Eukaryota</taxon>
        <taxon>Fungi</taxon>
        <taxon>Dikarya</taxon>
        <taxon>Basidiomycota</taxon>
        <taxon>Ustilaginomycotina</taxon>
        <taxon>Malasseziomycetes</taxon>
        <taxon>Malasseziales</taxon>
        <taxon>Malasseziaceae</taxon>
        <taxon>Malassezia</taxon>
    </lineage>
</organism>
<keyword evidence="6" id="KW-0812">Transmembrane</keyword>
<keyword evidence="3" id="KW-0378">Hydrolase</keyword>
<evidence type="ECO:0000256" key="1">
    <source>
        <dbReference type="ARBA" id="ARBA00008683"/>
    </source>
</evidence>
<dbReference type="SUPFAM" id="SSF52096">
    <property type="entry name" value="ClpP/crotonase"/>
    <property type="match status" value="2"/>
</dbReference>
<comment type="caution">
    <text evidence="8">The sequence shown here is derived from an EMBL/GenBank/DDBJ whole genome shotgun (WGS) entry which is preliminary data.</text>
</comment>
<dbReference type="GO" id="GO:0006508">
    <property type="term" value="P:proteolysis"/>
    <property type="evidence" value="ECO:0007669"/>
    <property type="project" value="UniProtKB-KW"/>
</dbReference>
<feature type="domain" description="Peptidase S49" evidence="7">
    <location>
        <begin position="389"/>
        <end position="513"/>
    </location>
</feature>
<dbReference type="EMBL" id="AAYY01000001">
    <property type="protein sequence ID" value="EDP45167.1"/>
    <property type="molecule type" value="Genomic_DNA"/>
</dbReference>
<protein>
    <recommendedName>
        <fullName evidence="7">Peptidase S49 domain-containing protein</fullName>
    </recommendedName>
</protein>
<dbReference type="RefSeq" id="XP_001732381.1">
    <property type="nucleotide sequence ID" value="XM_001732329.1"/>
</dbReference>
<feature type="domain" description="Peptidase S49" evidence="7">
    <location>
        <begin position="152"/>
        <end position="295"/>
    </location>
</feature>
<dbReference type="PANTHER" id="PTHR33209:SF1">
    <property type="entry name" value="PEPTIDASE S49 DOMAIN-CONTAINING PROTEIN"/>
    <property type="match status" value="1"/>
</dbReference>
<dbReference type="GO" id="GO:0008236">
    <property type="term" value="F:serine-type peptidase activity"/>
    <property type="evidence" value="ECO:0007669"/>
    <property type="project" value="UniProtKB-KW"/>
</dbReference>
<dbReference type="CDD" id="cd07023">
    <property type="entry name" value="S49_Sppa_N_C"/>
    <property type="match status" value="1"/>
</dbReference>
<dbReference type="VEuPathDB" id="FungiDB:MGL_0156"/>
<dbReference type="STRING" id="425265.A8PRY6"/>
<dbReference type="OMA" id="TPRYFAR"/>
<gene>
    <name evidence="8" type="ORF">MGL_0156</name>
</gene>
<evidence type="ECO:0000313" key="8">
    <source>
        <dbReference type="EMBL" id="EDP45167.1"/>
    </source>
</evidence>
<feature type="transmembrane region" description="Helical" evidence="6">
    <location>
        <begin position="12"/>
        <end position="33"/>
    </location>
</feature>
<accession>A8PRY6</accession>
<dbReference type="CDD" id="cd07018">
    <property type="entry name" value="S49_SppA_67K_type"/>
    <property type="match status" value="1"/>
</dbReference>
<evidence type="ECO:0000256" key="5">
    <source>
        <dbReference type="SAM" id="MobiDB-lite"/>
    </source>
</evidence>
<name>A8PRY6_MALGO</name>
<dbReference type="OrthoDB" id="45421at2759"/>
<sequence length="704" mass="77511">MKRTASRVWAYRRPIIVSVIVVGMITRGTLISMQQQANDFVHPDTYLTWRVFDGSIVEVRQAQSIGQLLAQPTPGDQPVRILELHQVIETLRRAKDDARIRGIVADFSQMHVPRAVLRQPLGLAQTEELLTALHEFRTAKQDQFGKDQPATVAWSDTFDSQTAFLLATGFDRVYMQSSGQVPLVGLGSSLTFFRRMLQWLGVRVLSETRNEYKSVTSAFVHDELPPEQLANLSDVLGGLQHNMARLLGQNRFSEQGPPHVATAKAEHVLRHGPYSASEALAAGLIDGICHRHDITPSLDVSETRRAFSHYVRICANEHADDPADKVAVIFLQGIMDRNSKSCSVSEAIHGLKQAAENKDIRAIVLRINSGGGEVIASEALWAAIQHVRKSTQKPVVASFGSVAASGAYYAASAADAIFACESTMTGSIGVAFARPTILRELIDKVQLNVQTILAGSIGASVLHDLDDQHVSRLRTHVDEMYKDFLHKVMQGRGMSQDVLAGLAGGRIMTGLAAYMRCRPAQPSDELMPSSLRREPTAADAQEWTTRAEDNESGNLLVRIERADDDTAANLQNDLASLTPTAAHGRGLIDGIGGLRDAARYAYALHRMRARQADESPETEDAPAGATSTDKTDDSAWTMVRVPERVPLWRQLLENKSLWGDGPLSLSITDMWEYWRTFAYNTMADLQHASVHMRAETPWIMNAAS</sequence>
<evidence type="ECO:0000256" key="6">
    <source>
        <dbReference type="SAM" id="Phobius"/>
    </source>
</evidence>
<dbReference type="Pfam" id="PF01343">
    <property type="entry name" value="Peptidase_S49"/>
    <property type="match status" value="2"/>
</dbReference>
<dbReference type="AlphaFoldDB" id="A8PRY6"/>
<reference evidence="8 9" key="1">
    <citation type="journal article" date="2007" name="Proc. Natl. Acad. Sci. U.S.A.">
        <title>Dandruff-associated Malassezia genomes reveal convergent and divergent virulence traits shared with plant and human fungal pathogens.</title>
        <authorList>
            <person name="Xu J."/>
            <person name="Saunders C.W."/>
            <person name="Hu P."/>
            <person name="Grant R.A."/>
            <person name="Boekhout T."/>
            <person name="Kuramae E.E."/>
            <person name="Kronstad J.W."/>
            <person name="Deangelis Y.M."/>
            <person name="Reeder N.L."/>
            <person name="Johnstone K.R."/>
            <person name="Leland M."/>
            <person name="Fieno A.M."/>
            <person name="Begley W.M."/>
            <person name="Sun Y."/>
            <person name="Lacey M.P."/>
            <person name="Chaudhary T."/>
            <person name="Keough T."/>
            <person name="Chu L."/>
            <person name="Sears R."/>
            <person name="Yuan B."/>
            <person name="Dawson T.L.Jr."/>
        </authorList>
    </citation>
    <scope>NUCLEOTIDE SEQUENCE [LARGE SCALE GENOMIC DNA]</scope>
    <source>
        <strain evidence="9">ATCC MYA-4612 / CBS 7966</strain>
    </source>
</reference>
<dbReference type="KEGG" id="mgl:MGL_0156"/>
<feature type="region of interest" description="Disordered" evidence="5">
    <location>
        <begin position="609"/>
        <end position="633"/>
    </location>
</feature>
<evidence type="ECO:0000259" key="7">
    <source>
        <dbReference type="Pfam" id="PF01343"/>
    </source>
</evidence>
<evidence type="ECO:0000313" key="9">
    <source>
        <dbReference type="Proteomes" id="UP000008837"/>
    </source>
</evidence>
<keyword evidence="2" id="KW-0645">Protease</keyword>
<proteinExistence type="inferred from homology"/>
<evidence type="ECO:0000256" key="3">
    <source>
        <dbReference type="ARBA" id="ARBA00022801"/>
    </source>
</evidence>
<dbReference type="Gene3D" id="3.90.226.10">
    <property type="entry name" value="2-enoyl-CoA Hydratase, Chain A, domain 1"/>
    <property type="match status" value="2"/>
</dbReference>
<dbReference type="InterPro" id="IPR002142">
    <property type="entry name" value="Peptidase_S49"/>
</dbReference>
<keyword evidence="9" id="KW-1185">Reference proteome</keyword>
<dbReference type="InterPro" id="IPR029045">
    <property type="entry name" value="ClpP/crotonase-like_dom_sf"/>
</dbReference>
<evidence type="ECO:0000256" key="4">
    <source>
        <dbReference type="ARBA" id="ARBA00022825"/>
    </source>
</evidence>
<keyword evidence="4" id="KW-0720">Serine protease</keyword>
<dbReference type="PANTHER" id="PTHR33209">
    <property type="entry name" value="PROTEASE 4"/>
    <property type="match status" value="1"/>
</dbReference>
<comment type="similarity">
    <text evidence="1">Belongs to the peptidase S49 family.</text>
</comment>
<dbReference type="InterPro" id="IPR047217">
    <property type="entry name" value="S49_SppA_67K_type_N"/>
</dbReference>
<dbReference type="InterPro" id="IPR047272">
    <property type="entry name" value="S49_SppA_C"/>
</dbReference>
<dbReference type="InParanoid" id="A8PRY6"/>
<dbReference type="GeneID" id="5856687"/>
<evidence type="ECO:0000256" key="2">
    <source>
        <dbReference type="ARBA" id="ARBA00022670"/>
    </source>
</evidence>
<keyword evidence="6" id="KW-1133">Transmembrane helix</keyword>
<dbReference type="Proteomes" id="UP000008837">
    <property type="component" value="Unassembled WGS sequence"/>
</dbReference>